<dbReference type="eggNOG" id="COG0746">
    <property type="taxonomic scope" value="Bacteria"/>
</dbReference>
<dbReference type="RefSeq" id="WP_009780127.1">
    <property type="nucleotide sequence ID" value="NZ_CH672395.1"/>
</dbReference>
<comment type="catalytic activity">
    <reaction evidence="8">
        <text>Mo-molybdopterin + GTP + H(+) = Mo-molybdopterin guanine dinucleotide + diphosphate</text>
        <dbReference type="Rhea" id="RHEA:34243"/>
        <dbReference type="ChEBI" id="CHEBI:15378"/>
        <dbReference type="ChEBI" id="CHEBI:33019"/>
        <dbReference type="ChEBI" id="CHEBI:37565"/>
        <dbReference type="ChEBI" id="CHEBI:71302"/>
        <dbReference type="ChEBI" id="CHEBI:71310"/>
        <dbReference type="EC" id="2.7.7.77"/>
    </reaction>
</comment>
<keyword evidence="7 8" id="KW-0501">Molybdenum cofactor biosynthesis</keyword>
<reference evidence="10 11" key="1">
    <citation type="journal article" date="2007" name="Nature">
        <title>Light stimulates growth of proteorhodopsin-containing marine Flavobacteria.</title>
        <authorList>
            <person name="Gomez-Consarnau L."/>
            <person name="Gonzalez J.M."/>
            <person name="Coll-Llado M."/>
            <person name="Gourdon P."/>
            <person name="Pascher T."/>
            <person name="Neutze R."/>
            <person name="Pedros-Alio C."/>
            <person name="Pinhassi J."/>
        </authorList>
    </citation>
    <scope>NUCLEOTIDE SEQUENCE [LARGE SCALE GENOMIC DNA]</scope>
    <source>
        <strain evidence="10 11">MED217</strain>
    </source>
</reference>
<dbReference type="AlphaFoldDB" id="A3XPA5"/>
<dbReference type="HOGENOM" id="CLU_055597_2_0_10"/>
<dbReference type="GO" id="GO:0061603">
    <property type="term" value="F:molybdenum cofactor guanylyltransferase activity"/>
    <property type="evidence" value="ECO:0007669"/>
    <property type="project" value="UniProtKB-EC"/>
</dbReference>
<keyword evidence="6 8" id="KW-0342">GTP-binding</keyword>
<dbReference type="STRING" id="398720.MED217_08755"/>
<dbReference type="GO" id="GO:0046872">
    <property type="term" value="F:metal ion binding"/>
    <property type="evidence" value="ECO:0007669"/>
    <property type="project" value="UniProtKB-KW"/>
</dbReference>
<comment type="caution">
    <text evidence="8">Lacks conserved residue(s) required for the propagation of feature annotation.</text>
</comment>
<evidence type="ECO:0000256" key="5">
    <source>
        <dbReference type="ARBA" id="ARBA00022842"/>
    </source>
</evidence>
<comment type="subcellular location">
    <subcellularLocation>
        <location evidence="8">Cytoplasm</location>
    </subcellularLocation>
</comment>
<dbReference type="SUPFAM" id="SSF53448">
    <property type="entry name" value="Nucleotide-diphospho-sugar transferases"/>
    <property type="match status" value="1"/>
</dbReference>
<dbReference type="HAMAP" id="MF_00316">
    <property type="entry name" value="MobA"/>
    <property type="match status" value="1"/>
</dbReference>
<dbReference type="InterPro" id="IPR013482">
    <property type="entry name" value="Molybde_CF_guanTrfase"/>
</dbReference>
<evidence type="ECO:0000256" key="7">
    <source>
        <dbReference type="ARBA" id="ARBA00023150"/>
    </source>
</evidence>
<keyword evidence="4 8" id="KW-0547">Nucleotide-binding</keyword>
<keyword evidence="3 8" id="KW-0479">Metal-binding</keyword>
<dbReference type="GO" id="GO:0006777">
    <property type="term" value="P:Mo-molybdopterin cofactor biosynthetic process"/>
    <property type="evidence" value="ECO:0007669"/>
    <property type="project" value="UniProtKB-KW"/>
</dbReference>
<evidence type="ECO:0000256" key="8">
    <source>
        <dbReference type="HAMAP-Rule" id="MF_00316"/>
    </source>
</evidence>
<keyword evidence="1 8" id="KW-0963">Cytoplasm</keyword>
<dbReference type="Proteomes" id="UP000001601">
    <property type="component" value="Unassembled WGS sequence"/>
</dbReference>
<dbReference type="CDD" id="cd02503">
    <property type="entry name" value="MobA"/>
    <property type="match status" value="1"/>
</dbReference>
<feature type="binding site" evidence="8">
    <location>
        <position position="70"/>
    </location>
    <ligand>
        <name>GTP</name>
        <dbReference type="ChEBI" id="CHEBI:37565"/>
    </ligand>
</feature>
<keyword evidence="11" id="KW-1185">Reference proteome</keyword>
<comment type="function">
    <text evidence="8">Transfers a GMP moiety from GTP to Mo-molybdopterin (Mo-MPT) cofactor (Moco or molybdenum cofactor) to form Mo-molybdopterin guanine dinucleotide (Mo-MGD) cofactor.</text>
</comment>
<feature type="domain" description="MobA-like NTP transferase" evidence="9">
    <location>
        <begin position="11"/>
        <end position="154"/>
    </location>
</feature>
<dbReference type="PANTHER" id="PTHR19136:SF81">
    <property type="entry name" value="MOLYBDENUM COFACTOR GUANYLYLTRANSFERASE"/>
    <property type="match status" value="1"/>
</dbReference>
<dbReference type="EC" id="2.7.7.77" evidence="8"/>
<dbReference type="InterPro" id="IPR029044">
    <property type="entry name" value="Nucleotide-diphossugar_trans"/>
</dbReference>
<sequence>MTETLKNNIPAYILCGGRSLRMGQDKGLVTLQKGEFITHIISTLKPITDSIVLITENEEYSRFGLPVIQDVYPEKGPLGGIHAALQHTEESQILVFSCDIPLLKSYVIRELIRFKNSADIVFAKTEKRWHPLIGIYPKGLLSEVEENLNQNKLRLIDFIKEHKYKAVNFIDDAAFTNINTPEILARVEKNLV</sequence>
<evidence type="ECO:0000256" key="2">
    <source>
        <dbReference type="ARBA" id="ARBA00022679"/>
    </source>
</evidence>
<evidence type="ECO:0000256" key="4">
    <source>
        <dbReference type="ARBA" id="ARBA00022741"/>
    </source>
</evidence>
<keyword evidence="2 8" id="KW-0808">Transferase</keyword>
<protein>
    <recommendedName>
        <fullName evidence="8">Probable molybdenum cofactor guanylyltransferase</fullName>
        <shortName evidence="8">MoCo guanylyltransferase</shortName>
        <ecNumber evidence="8">2.7.7.77</ecNumber>
    </recommendedName>
    <alternativeName>
        <fullName evidence="8">GTP:molybdopterin guanylyltransferase</fullName>
    </alternativeName>
    <alternativeName>
        <fullName evidence="8">Mo-MPT guanylyltransferase</fullName>
    </alternativeName>
    <alternativeName>
        <fullName evidence="8">Molybdopterin guanylyltransferase</fullName>
    </alternativeName>
    <alternativeName>
        <fullName evidence="8">Molybdopterin-guanine dinucleotide synthase</fullName>
        <shortName evidence="8">MGD synthase</shortName>
    </alternativeName>
</protein>
<dbReference type="GO" id="GO:0005525">
    <property type="term" value="F:GTP binding"/>
    <property type="evidence" value="ECO:0007669"/>
    <property type="project" value="UniProtKB-UniRule"/>
</dbReference>
<feature type="binding site" evidence="8">
    <location>
        <position position="99"/>
    </location>
    <ligand>
        <name>Mg(2+)</name>
        <dbReference type="ChEBI" id="CHEBI:18420"/>
    </ligand>
</feature>
<dbReference type="GO" id="GO:0005737">
    <property type="term" value="C:cytoplasm"/>
    <property type="evidence" value="ECO:0007669"/>
    <property type="project" value="UniProtKB-SubCell"/>
</dbReference>
<comment type="domain">
    <text evidence="8">The N-terminal domain determines nucleotide recognition and specific binding, while the C-terminal domain determines the specific binding to the target protein.</text>
</comment>
<evidence type="ECO:0000259" key="9">
    <source>
        <dbReference type="Pfam" id="PF12804"/>
    </source>
</evidence>
<evidence type="ECO:0000256" key="6">
    <source>
        <dbReference type="ARBA" id="ARBA00023134"/>
    </source>
</evidence>
<dbReference type="InterPro" id="IPR025877">
    <property type="entry name" value="MobA-like_NTP_Trfase"/>
</dbReference>
<name>A3XPA5_LEEBM</name>
<comment type="caution">
    <text evidence="10">The sequence shown here is derived from an EMBL/GenBank/DDBJ whole genome shotgun (WGS) entry which is preliminary data.</text>
</comment>
<keyword evidence="5 8" id="KW-0460">Magnesium</keyword>
<accession>A3XPA5</accession>
<proteinExistence type="inferred from homology"/>
<dbReference type="PANTHER" id="PTHR19136">
    <property type="entry name" value="MOLYBDENUM COFACTOR GUANYLYLTRANSFERASE"/>
    <property type="match status" value="1"/>
</dbReference>
<feature type="binding site" evidence="8">
    <location>
        <position position="26"/>
    </location>
    <ligand>
        <name>GTP</name>
        <dbReference type="ChEBI" id="CHEBI:37565"/>
    </ligand>
</feature>
<dbReference type="EMBL" id="AANC01000007">
    <property type="protein sequence ID" value="EAQ48624.1"/>
    <property type="molecule type" value="Genomic_DNA"/>
</dbReference>
<comment type="cofactor">
    <cofactor evidence="8">
        <name>Mg(2+)</name>
        <dbReference type="ChEBI" id="CHEBI:18420"/>
    </cofactor>
</comment>
<dbReference type="Gene3D" id="3.90.550.10">
    <property type="entry name" value="Spore Coat Polysaccharide Biosynthesis Protein SpsA, Chain A"/>
    <property type="match status" value="1"/>
</dbReference>
<gene>
    <name evidence="8" type="primary">mobA</name>
    <name evidence="10" type="ORF">MED217_08755</name>
</gene>
<evidence type="ECO:0000313" key="11">
    <source>
        <dbReference type="Proteomes" id="UP000001601"/>
    </source>
</evidence>
<comment type="similarity">
    <text evidence="8">Belongs to the MobA family.</text>
</comment>
<evidence type="ECO:0000256" key="3">
    <source>
        <dbReference type="ARBA" id="ARBA00022723"/>
    </source>
</evidence>
<organism evidence="10 11">
    <name type="scientific">Leeuwenhoekiella blandensis (strain CECT 7118 / CCUG 51940 / KCTC 22103 / MED217)</name>
    <name type="common">Flavobacterium sp. (strain MED217)</name>
    <dbReference type="NCBI Taxonomy" id="398720"/>
    <lineage>
        <taxon>Bacteria</taxon>
        <taxon>Pseudomonadati</taxon>
        <taxon>Bacteroidota</taxon>
        <taxon>Flavobacteriia</taxon>
        <taxon>Flavobacteriales</taxon>
        <taxon>Flavobacteriaceae</taxon>
        <taxon>Leeuwenhoekiella</taxon>
    </lineage>
</organism>
<evidence type="ECO:0000313" key="10">
    <source>
        <dbReference type="EMBL" id="EAQ48624.1"/>
    </source>
</evidence>
<feature type="binding site" evidence="8">
    <location>
        <position position="99"/>
    </location>
    <ligand>
        <name>GTP</name>
        <dbReference type="ChEBI" id="CHEBI:37565"/>
    </ligand>
</feature>
<dbReference type="OrthoDB" id="9788394at2"/>
<evidence type="ECO:0000256" key="1">
    <source>
        <dbReference type="ARBA" id="ARBA00022490"/>
    </source>
</evidence>
<dbReference type="Pfam" id="PF12804">
    <property type="entry name" value="NTP_transf_3"/>
    <property type="match status" value="1"/>
</dbReference>
<feature type="binding site" evidence="8">
    <location>
        <begin position="14"/>
        <end position="16"/>
    </location>
    <ligand>
        <name>GTP</name>
        <dbReference type="ChEBI" id="CHEBI:37565"/>
    </ligand>
</feature>